<dbReference type="Pfam" id="PF00094">
    <property type="entry name" value="VWD"/>
    <property type="match status" value="1"/>
</dbReference>
<dbReference type="InterPro" id="IPR011042">
    <property type="entry name" value="6-blade_b-propeller_TolB-like"/>
</dbReference>
<evidence type="ECO:0000313" key="4">
    <source>
        <dbReference type="Proteomes" id="UP000217289"/>
    </source>
</evidence>
<evidence type="ECO:0000256" key="1">
    <source>
        <dbReference type="SAM" id="MobiDB-lite"/>
    </source>
</evidence>
<organism evidence="3 4">
    <name type="scientific">Melittangium boletus DSM 14713</name>
    <dbReference type="NCBI Taxonomy" id="1294270"/>
    <lineage>
        <taxon>Bacteria</taxon>
        <taxon>Pseudomonadati</taxon>
        <taxon>Myxococcota</taxon>
        <taxon>Myxococcia</taxon>
        <taxon>Myxococcales</taxon>
        <taxon>Cystobacterineae</taxon>
        <taxon>Archangiaceae</taxon>
        <taxon>Melittangium</taxon>
    </lineage>
</organism>
<proteinExistence type="predicted"/>
<evidence type="ECO:0000259" key="2">
    <source>
        <dbReference type="PROSITE" id="PS51233"/>
    </source>
</evidence>
<feature type="domain" description="VWFD" evidence="2">
    <location>
        <begin position="433"/>
        <end position="621"/>
    </location>
</feature>
<name>A0A250ITH0_9BACT</name>
<feature type="compositionally biased region" description="Polar residues" evidence="1">
    <location>
        <begin position="684"/>
        <end position="699"/>
    </location>
</feature>
<dbReference type="SUPFAM" id="SSF101898">
    <property type="entry name" value="NHL repeat"/>
    <property type="match status" value="1"/>
</dbReference>
<keyword evidence="4" id="KW-1185">Reference proteome</keyword>
<dbReference type="PROSITE" id="PS51233">
    <property type="entry name" value="VWFD"/>
    <property type="match status" value="1"/>
</dbReference>
<protein>
    <recommendedName>
        <fullName evidence="2">VWFD domain-containing protein</fullName>
    </recommendedName>
</protein>
<dbReference type="InterPro" id="IPR010620">
    <property type="entry name" value="SBBP_repeat"/>
</dbReference>
<dbReference type="Proteomes" id="UP000217289">
    <property type="component" value="Chromosome"/>
</dbReference>
<evidence type="ECO:0000313" key="3">
    <source>
        <dbReference type="EMBL" id="ATB34542.1"/>
    </source>
</evidence>
<dbReference type="PANTHER" id="PTHR35580:SF1">
    <property type="entry name" value="PHYTASE-LIKE DOMAIN-CONTAINING PROTEIN"/>
    <property type="match status" value="1"/>
</dbReference>
<accession>A0A250ITH0</accession>
<dbReference type="Gene3D" id="2.120.10.30">
    <property type="entry name" value="TolB, C-terminal domain"/>
    <property type="match status" value="1"/>
</dbReference>
<dbReference type="Pfam" id="PF06739">
    <property type="entry name" value="SBBP"/>
    <property type="match status" value="3"/>
</dbReference>
<gene>
    <name evidence="3" type="ORF">MEBOL_008047</name>
</gene>
<dbReference type="KEGG" id="mbd:MEBOL_008047"/>
<dbReference type="EMBL" id="CP022163">
    <property type="protein sequence ID" value="ATB34542.1"/>
    <property type="molecule type" value="Genomic_DNA"/>
</dbReference>
<dbReference type="AlphaFoldDB" id="A0A250ITH0"/>
<dbReference type="InterPro" id="IPR052918">
    <property type="entry name" value="Motility_Chemotaxis_Reg"/>
</dbReference>
<dbReference type="SMART" id="SM00216">
    <property type="entry name" value="VWD"/>
    <property type="match status" value="1"/>
</dbReference>
<dbReference type="InterPro" id="IPR001846">
    <property type="entry name" value="VWF_type-D"/>
</dbReference>
<dbReference type="PANTHER" id="PTHR35580">
    <property type="entry name" value="CELL SURFACE GLYCOPROTEIN (S-LAYER PROTEIN)-LIKE PROTEIN"/>
    <property type="match status" value="1"/>
</dbReference>
<sequence>MALPEDEPAWLRQYGTETEDIGTAIAASCEGIYSVGYTSAAFDDNPIMGNDDFFLIKHDIHGKKLWSRQFGGTGNDAALGVASFDRNGNCLTPDIYVAGYTSDSINDNPSAGLFDIFLVKYDKDGNRLWTRQFGSPDYDYATSIATDSSGNVYVAGYTKGAFATTSTGLMDVFVVKFDPIGKEVWRRQLGSEKNDQAFGLACDANGNVYVGGHTYGNLDGNTNKGGTLATSDLFLTKYDSAGLKLWTKQLGTTKGDVARGLATSRRTDGVVDIYMVGHTVGPFALDSKAGNDYDGLLLKFNDKGEQLWAKQFGTPGIDYMHGVTSDGGGNVYVTGSSNYDIDTKAALDSDDVFMMSFKENGDLVSTRQIGANTTGEFASVDVGLGIATDKGSGVYIAGYTEGAFSSTTNQNGRDFLLFKYEEGCSITTPTKCTLGYGWGDPHYVTFDGIAYDFQGYGEFILTEATTGDLTLQARQKPWNGSPHVSVFSAFATKLGGDRVGFYLGANPPVKVNGVPVSVSGELILTGGGRIRQQGTTYTLVWPTGDHLTLTPESNYVNAHLRLAPSRAGKMRGPLGNFNGNRSDEFALRNGTPLPPSLSFTQMYTGPSSYVNSWRIAQAESLFDYGPGESSAFFTNFDFPSTPPPLPTPTQQQQAQQICQGAGVTDPATLNGCITDVVSTGDTSFATGAASTQGSAQQGNTPPPTPAPTTVYLGNFETNDTSGWATQMTSTSPAGDHTFLGEFGNESVLFSWPTQQSHATVTVSFDLYVLNGWLGNKTNNPNRFTLTAQGRGVLLDTTFSNNPNYLQSHPGDYPSSNKAGTGALERNMLYYPGGDSIYRLKYTFPHTQSSLTLIFEAKNLSGITGEAWGLDNVEVQIQ</sequence>
<feature type="region of interest" description="Disordered" evidence="1">
    <location>
        <begin position="684"/>
        <end position="706"/>
    </location>
</feature>
<reference evidence="3 4" key="1">
    <citation type="submission" date="2017-06" db="EMBL/GenBank/DDBJ databases">
        <authorList>
            <person name="Kim H.J."/>
            <person name="Triplett B.A."/>
        </authorList>
    </citation>
    <scope>NUCLEOTIDE SEQUENCE [LARGE SCALE GENOMIC DNA]</scope>
    <source>
        <strain evidence="3 4">DSM 14713</strain>
    </source>
</reference>